<keyword evidence="3" id="KW-1185">Reference proteome</keyword>
<name>A0A849A5L8_9ACTN</name>
<gene>
    <name evidence="2" type="ORF">HKD39_09080</name>
</gene>
<reference evidence="2 3" key="1">
    <citation type="submission" date="2020-05" db="EMBL/GenBank/DDBJ databases">
        <title>Nakamurella sp. DB0629 isolated from air conditioner.</title>
        <authorList>
            <person name="Kim D.H."/>
            <person name="Kim D.-U."/>
        </authorList>
    </citation>
    <scope>NUCLEOTIDE SEQUENCE [LARGE SCALE GENOMIC DNA]</scope>
    <source>
        <strain evidence="2 3">DB0629</strain>
    </source>
</reference>
<dbReference type="EMBL" id="JABEND010000004">
    <property type="protein sequence ID" value="NNG35859.1"/>
    <property type="molecule type" value="Genomic_DNA"/>
</dbReference>
<protein>
    <submittedName>
        <fullName evidence="2">TfoX/Sxy family protein</fullName>
    </submittedName>
</protein>
<evidence type="ECO:0000313" key="2">
    <source>
        <dbReference type="EMBL" id="NNG35859.1"/>
    </source>
</evidence>
<evidence type="ECO:0000259" key="1">
    <source>
        <dbReference type="Pfam" id="PF04993"/>
    </source>
</evidence>
<sequence length="115" mass="12719">MAYDEDLAERVRQQLAQRGETFDTKRMFGGLAFMVRGHMTVALGRGGMLVRAAPDEREELLGRGAEPAIMGSREMRGWLEVSVDQLSDDKAGAQNLSDWLDRSLAVVTALPPKRS</sequence>
<dbReference type="Pfam" id="PF04993">
    <property type="entry name" value="TfoX_N"/>
    <property type="match status" value="1"/>
</dbReference>
<dbReference type="RefSeq" id="WP_171199552.1">
    <property type="nucleotide sequence ID" value="NZ_JABEND010000004.1"/>
</dbReference>
<dbReference type="InterPro" id="IPR007076">
    <property type="entry name" value="TfoX_N"/>
</dbReference>
<proteinExistence type="predicted"/>
<comment type="caution">
    <text evidence="2">The sequence shown here is derived from an EMBL/GenBank/DDBJ whole genome shotgun (WGS) entry which is preliminary data.</text>
</comment>
<dbReference type="AlphaFoldDB" id="A0A849A5L8"/>
<evidence type="ECO:0000313" key="3">
    <source>
        <dbReference type="Proteomes" id="UP000562984"/>
    </source>
</evidence>
<dbReference type="Gene3D" id="3.30.1460.30">
    <property type="entry name" value="YgaC/TfoX-N like chaperone"/>
    <property type="match status" value="1"/>
</dbReference>
<dbReference type="SUPFAM" id="SSF159894">
    <property type="entry name" value="YgaC/TfoX-N like"/>
    <property type="match status" value="1"/>
</dbReference>
<organism evidence="2 3">
    <name type="scientific">Nakamurella aerolata</name>
    <dbReference type="NCBI Taxonomy" id="1656892"/>
    <lineage>
        <taxon>Bacteria</taxon>
        <taxon>Bacillati</taxon>
        <taxon>Actinomycetota</taxon>
        <taxon>Actinomycetes</taxon>
        <taxon>Nakamurellales</taxon>
        <taxon>Nakamurellaceae</taxon>
        <taxon>Nakamurella</taxon>
    </lineage>
</organism>
<dbReference type="Proteomes" id="UP000562984">
    <property type="component" value="Unassembled WGS sequence"/>
</dbReference>
<feature type="domain" description="TfoX N-terminal" evidence="1">
    <location>
        <begin position="14"/>
        <end position="105"/>
    </location>
</feature>
<accession>A0A849A5L8</accession>